<evidence type="ECO:0000256" key="3">
    <source>
        <dbReference type="ARBA" id="ARBA00022840"/>
    </source>
</evidence>
<organism evidence="5 6">
    <name type="scientific">Oenococcus kitaharae DSM 17330</name>
    <dbReference type="NCBI Taxonomy" id="1045004"/>
    <lineage>
        <taxon>Bacteria</taxon>
        <taxon>Bacillati</taxon>
        <taxon>Bacillota</taxon>
        <taxon>Bacilli</taxon>
        <taxon>Lactobacillales</taxon>
        <taxon>Lactobacillaceae</taxon>
        <taxon>Oenococcus</taxon>
    </lineage>
</organism>
<dbReference type="STRING" id="336988.NT96_05165"/>
<accession>G9WJ71</accession>
<dbReference type="EMBL" id="AFVZ01000001">
    <property type="protein sequence ID" value="EHN58520.1"/>
    <property type="molecule type" value="Genomic_DNA"/>
</dbReference>
<evidence type="ECO:0000313" key="6">
    <source>
        <dbReference type="Proteomes" id="UP000004959"/>
    </source>
</evidence>
<reference evidence="5 6" key="1">
    <citation type="journal article" date="2012" name="PLoS ONE">
        <title>Functional divergence in the genus oenococcus as predicted by genome sequencing of the newly-described species, Oenococcus kitaharae.</title>
        <authorList>
            <person name="Borneman A.R."/>
            <person name="McCarthy J.M."/>
            <person name="Chambers P.J."/>
            <person name="Bartowsky E.J."/>
        </authorList>
    </citation>
    <scope>NUCLEOTIDE SEQUENCE [LARGE SCALE GENOMIC DNA]</scope>
    <source>
        <strain evidence="6">DSM17330</strain>
    </source>
</reference>
<dbReference type="OrthoDB" id="2365508at2"/>
<keyword evidence="1" id="KW-0813">Transport</keyword>
<dbReference type="InterPro" id="IPR051782">
    <property type="entry name" value="ABC_Transporter_VariousFunc"/>
</dbReference>
<dbReference type="PROSITE" id="PS00211">
    <property type="entry name" value="ABC_TRANSPORTER_1"/>
    <property type="match status" value="1"/>
</dbReference>
<dbReference type="Gene3D" id="3.40.50.300">
    <property type="entry name" value="P-loop containing nucleotide triphosphate hydrolases"/>
    <property type="match status" value="1"/>
</dbReference>
<dbReference type="RefSeq" id="WP_007744846.1">
    <property type="nucleotide sequence ID" value="NZ_CM001398.1"/>
</dbReference>
<dbReference type="InterPro" id="IPR003439">
    <property type="entry name" value="ABC_transporter-like_ATP-bd"/>
</dbReference>
<protein>
    <submittedName>
        <fullName evidence="5">ABC transporter ATP-binding protein</fullName>
    </submittedName>
</protein>
<dbReference type="HOGENOM" id="CLU_000604_1_2_9"/>
<dbReference type="PATRIC" id="fig|1045004.4.peg.399"/>
<proteinExistence type="predicted"/>
<dbReference type="PANTHER" id="PTHR42939:SF1">
    <property type="entry name" value="ABC TRANSPORTER ATP-BINDING PROTEIN ALBC-RELATED"/>
    <property type="match status" value="1"/>
</dbReference>
<dbReference type="AlphaFoldDB" id="G9WJ71"/>
<dbReference type="GO" id="GO:0016887">
    <property type="term" value="F:ATP hydrolysis activity"/>
    <property type="evidence" value="ECO:0007669"/>
    <property type="project" value="InterPro"/>
</dbReference>
<keyword evidence="6" id="KW-1185">Reference proteome</keyword>
<dbReference type="PANTHER" id="PTHR42939">
    <property type="entry name" value="ABC TRANSPORTER ATP-BINDING PROTEIN ALBC-RELATED"/>
    <property type="match status" value="1"/>
</dbReference>
<gene>
    <name evidence="5" type="ORF">OKIT_0399</name>
</gene>
<dbReference type="InterPro" id="IPR003593">
    <property type="entry name" value="AAA+_ATPase"/>
</dbReference>
<sequence length="235" mass="26699">MSGDILQINHLSFSYRSKLIYDEANLEITKVGIYGLVAPNGSGKTTLLNLVANLLAVKNGRIDIFGQKDTPDIFFNYASFLQDNRVLYPYLTAREHLNFVCEQHHVDQKKIETVAHVLGMSNYIDQKIISYSLGMKQRLLLGLAIITKPQLILMDEPLNGLDPTSLAIVRKVVTELRDQGSTLLISSHNLDELNKITKNVFFVKGHKILLKELNNQESTEKVYEELYMNLEDFDV</sequence>
<dbReference type="InterPro" id="IPR017871">
    <property type="entry name" value="ABC_transporter-like_CS"/>
</dbReference>
<dbReference type="Pfam" id="PF00005">
    <property type="entry name" value="ABC_tran"/>
    <property type="match status" value="1"/>
</dbReference>
<dbReference type="InterPro" id="IPR027417">
    <property type="entry name" value="P-loop_NTPase"/>
</dbReference>
<comment type="caution">
    <text evidence="5">The sequence shown here is derived from an EMBL/GenBank/DDBJ whole genome shotgun (WGS) entry which is preliminary data.</text>
</comment>
<dbReference type="SUPFAM" id="SSF52540">
    <property type="entry name" value="P-loop containing nucleoside triphosphate hydrolases"/>
    <property type="match status" value="1"/>
</dbReference>
<evidence type="ECO:0000256" key="1">
    <source>
        <dbReference type="ARBA" id="ARBA00022448"/>
    </source>
</evidence>
<keyword evidence="2" id="KW-0547">Nucleotide-binding</keyword>
<evidence type="ECO:0000256" key="2">
    <source>
        <dbReference type="ARBA" id="ARBA00022741"/>
    </source>
</evidence>
<dbReference type="eggNOG" id="COG1131">
    <property type="taxonomic scope" value="Bacteria"/>
</dbReference>
<dbReference type="GO" id="GO:0005524">
    <property type="term" value="F:ATP binding"/>
    <property type="evidence" value="ECO:0007669"/>
    <property type="project" value="UniProtKB-KW"/>
</dbReference>
<feature type="domain" description="ABC transporter" evidence="4">
    <location>
        <begin position="6"/>
        <end position="230"/>
    </location>
</feature>
<keyword evidence="3 5" id="KW-0067">ATP-binding</keyword>
<evidence type="ECO:0000313" key="5">
    <source>
        <dbReference type="EMBL" id="EHN58520.1"/>
    </source>
</evidence>
<dbReference type="Proteomes" id="UP000004959">
    <property type="component" value="Chromosome"/>
</dbReference>
<dbReference type="SMART" id="SM00382">
    <property type="entry name" value="AAA"/>
    <property type="match status" value="1"/>
</dbReference>
<dbReference type="PROSITE" id="PS50893">
    <property type="entry name" value="ABC_TRANSPORTER_2"/>
    <property type="match status" value="1"/>
</dbReference>
<name>G9WJ71_9LACO</name>
<evidence type="ECO:0000259" key="4">
    <source>
        <dbReference type="PROSITE" id="PS50893"/>
    </source>
</evidence>